<dbReference type="OrthoDB" id="8404698at2"/>
<dbReference type="Proteomes" id="UP000190675">
    <property type="component" value="Chromosome I"/>
</dbReference>
<evidence type="ECO:0000313" key="1">
    <source>
        <dbReference type="EMBL" id="SHG69368.1"/>
    </source>
</evidence>
<dbReference type="RefSeq" id="WP_079567198.1">
    <property type="nucleotide sequence ID" value="NZ_LT670818.1"/>
</dbReference>
<name>A0A1M5LWD3_9BRAD</name>
<proteinExistence type="predicted"/>
<reference evidence="1 2" key="1">
    <citation type="submission" date="2016-11" db="EMBL/GenBank/DDBJ databases">
        <authorList>
            <person name="Jaros S."/>
            <person name="Januszkiewicz K."/>
            <person name="Wedrychowicz H."/>
        </authorList>
    </citation>
    <scope>NUCLEOTIDE SEQUENCE [LARGE SCALE GENOMIC DNA]</scope>
    <source>
        <strain evidence="1 2">GAS242</strain>
    </source>
</reference>
<dbReference type="EMBL" id="LT670818">
    <property type="protein sequence ID" value="SHG69368.1"/>
    <property type="molecule type" value="Genomic_DNA"/>
</dbReference>
<organism evidence="1 2">
    <name type="scientific">Bradyrhizobium erythrophlei</name>
    <dbReference type="NCBI Taxonomy" id="1437360"/>
    <lineage>
        <taxon>Bacteria</taxon>
        <taxon>Pseudomonadati</taxon>
        <taxon>Pseudomonadota</taxon>
        <taxon>Alphaproteobacteria</taxon>
        <taxon>Hyphomicrobiales</taxon>
        <taxon>Nitrobacteraceae</taxon>
        <taxon>Bradyrhizobium</taxon>
    </lineage>
</organism>
<dbReference type="AlphaFoldDB" id="A0A1M5LWD3"/>
<accession>A0A1M5LWD3</accession>
<evidence type="ECO:0000313" key="2">
    <source>
        <dbReference type="Proteomes" id="UP000190675"/>
    </source>
</evidence>
<sequence>MPLHEFARAKLDEFYQAISPWESGYQTNSFTYVAVRQGADFVLVQGALWLNTVNSKIPYTHFESENVRGGHFHLSELEMDYRQLVDALISGNLNTPRGTLTFPVAGSGHHSVLYTPVHPSATQSQSRVNVVRIGGAEQTVQNQQPNLDWELRGASTPYDGLNDLLTEYGLGALFGDVISVEIIATTVMGIEESSTVSGTVASIGVRLASTLSTKSASVGYRVFSQGKVIARSILLGERMDWHSANGMQIGRAQIDVPLAAVVHCFANYDSNTQNHWWITDPTTAQNARRTVYQTFDDQLSVLQDFINKAAGRGRNARDLESGVAWLFWILGFSVAHLGGTDKTQDAADLIFVSPSGHFAVVECTTGLLRADNKLPLLISRAETVRKNLHASNQGHLKVLPVIITSRPLSEIRADIEQAEKLEVLVIAREALEEMITRTLVAPNADDLFARAERAIRDARERHDLSKVEN</sequence>
<protein>
    <submittedName>
        <fullName evidence="1">Uncharacterized protein</fullName>
    </submittedName>
</protein>
<gene>
    <name evidence="1" type="ORF">SAMN05444169_3697</name>
</gene>